<organism evidence="1 2">
    <name type="scientific">Planoprotostelium fungivorum</name>
    <dbReference type="NCBI Taxonomy" id="1890364"/>
    <lineage>
        <taxon>Eukaryota</taxon>
        <taxon>Amoebozoa</taxon>
        <taxon>Evosea</taxon>
        <taxon>Variosea</taxon>
        <taxon>Cavosteliida</taxon>
        <taxon>Cavosteliaceae</taxon>
        <taxon>Planoprotostelium</taxon>
    </lineage>
</organism>
<dbReference type="InParanoid" id="A0A2P6N1N8"/>
<evidence type="ECO:0000313" key="2">
    <source>
        <dbReference type="Proteomes" id="UP000241769"/>
    </source>
</evidence>
<reference evidence="1 2" key="1">
    <citation type="journal article" date="2018" name="Genome Biol. Evol.">
        <title>Multiple Roots of Fruiting Body Formation in Amoebozoa.</title>
        <authorList>
            <person name="Hillmann F."/>
            <person name="Forbes G."/>
            <person name="Novohradska S."/>
            <person name="Ferling I."/>
            <person name="Riege K."/>
            <person name="Groth M."/>
            <person name="Westermann M."/>
            <person name="Marz M."/>
            <person name="Spaller T."/>
            <person name="Winckler T."/>
            <person name="Schaap P."/>
            <person name="Glockner G."/>
        </authorList>
    </citation>
    <scope>NUCLEOTIDE SEQUENCE [LARGE SCALE GENOMIC DNA]</scope>
    <source>
        <strain evidence="1 2">Jena</strain>
    </source>
</reference>
<sequence>MMQVEPEDVLVSTRQKTRHSITVYHVGRIYMQEWQPKPPTAAIIVRKSEKQIQKEMESIRRLVTGGSWINEMEYDGREKTRALEAIMQPKRLE</sequence>
<proteinExistence type="predicted"/>
<evidence type="ECO:0000313" key="1">
    <source>
        <dbReference type="EMBL" id="PRP77859.1"/>
    </source>
</evidence>
<dbReference type="Proteomes" id="UP000241769">
    <property type="component" value="Unassembled WGS sequence"/>
</dbReference>
<accession>A0A2P6N1N8</accession>
<name>A0A2P6N1N8_9EUKA</name>
<dbReference type="AlphaFoldDB" id="A0A2P6N1N8"/>
<comment type="caution">
    <text evidence="1">The sequence shown here is derived from an EMBL/GenBank/DDBJ whole genome shotgun (WGS) entry which is preliminary data.</text>
</comment>
<gene>
    <name evidence="1" type="ORF">PROFUN_08533</name>
</gene>
<keyword evidence="2" id="KW-1185">Reference proteome</keyword>
<dbReference type="EMBL" id="MDYQ01000251">
    <property type="protein sequence ID" value="PRP77859.1"/>
    <property type="molecule type" value="Genomic_DNA"/>
</dbReference>
<protein>
    <submittedName>
        <fullName evidence="1">Uncharacterized protein</fullName>
    </submittedName>
</protein>